<evidence type="ECO:0000313" key="8">
    <source>
        <dbReference type="EMBL" id="ELU40661.1"/>
    </source>
</evidence>
<evidence type="ECO:0000256" key="6">
    <source>
        <dbReference type="SAM" id="MobiDB-lite"/>
    </source>
</evidence>
<comment type="caution">
    <text evidence="8">The sequence shown here is derived from an EMBL/GenBank/DDBJ whole genome shotgun (WGS) entry which is preliminary data.</text>
</comment>
<feature type="transmembrane region" description="Helical" evidence="7">
    <location>
        <begin position="82"/>
        <end position="110"/>
    </location>
</feature>
<dbReference type="NCBIfam" id="NF003465">
    <property type="entry name" value="PRK05089.1"/>
    <property type="match status" value="1"/>
</dbReference>
<feature type="transmembrane region" description="Helical" evidence="7">
    <location>
        <begin position="479"/>
        <end position="499"/>
    </location>
</feature>
<gene>
    <name evidence="8" type="ORF">AG1IA_05310</name>
</gene>
<dbReference type="GO" id="GO:0005759">
    <property type="term" value="C:mitochondrial matrix"/>
    <property type="evidence" value="ECO:0007669"/>
    <property type="project" value="UniProtKB-ARBA"/>
</dbReference>
<dbReference type="PANTHER" id="PTHR21320:SF3">
    <property type="entry name" value="CYTOCHROME C OXIDASE ASSEMBLY PROTEIN COX11, MITOCHONDRIAL-RELATED"/>
    <property type="match status" value="1"/>
</dbReference>
<dbReference type="Gene3D" id="2.60.370.10">
    <property type="entry name" value="Ctag/Cox11"/>
    <property type="match status" value="1"/>
</dbReference>
<feature type="transmembrane region" description="Helical" evidence="7">
    <location>
        <begin position="13"/>
        <end position="32"/>
    </location>
</feature>
<dbReference type="HOGENOM" id="CLU_400187_0_0_1"/>
<dbReference type="Proteomes" id="UP000011668">
    <property type="component" value="Unassembled WGS sequence"/>
</dbReference>
<reference evidence="8 9" key="1">
    <citation type="journal article" date="2013" name="Nat. Commun.">
        <title>The evolution and pathogenic mechanisms of the rice sheath blight pathogen.</title>
        <authorList>
            <person name="Zheng A."/>
            <person name="Lin R."/>
            <person name="Xu L."/>
            <person name="Qin P."/>
            <person name="Tang C."/>
            <person name="Ai P."/>
            <person name="Zhang D."/>
            <person name="Liu Y."/>
            <person name="Sun Z."/>
            <person name="Feng H."/>
            <person name="Wang Y."/>
            <person name="Chen Y."/>
            <person name="Liang X."/>
            <person name="Fu R."/>
            <person name="Li Q."/>
            <person name="Zhang J."/>
            <person name="Yu X."/>
            <person name="Xie Z."/>
            <person name="Ding L."/>
            <person name="Guan P."/>
            <person name="Tang J."/>
            <person name="Liang Y."/>
            <person name="Wang S."/>
            <person name="Deng Q."/>
            <person name="Li S."/>
            <person name="Zhu J."/>
            <person name="Wang L."/>
            <person name="Liu H."/>
            <person name="Li P."/>
        </authorList>
    </citation>
    <scope>NUCLEOTIDE SEQUENCE [LARGE SCALE GENOMIC DNA]</scope>
    <source>
        <strain evidence="9">AG-1 IA</strain>
    </source>
</reference>
<feature type="transmembrane region" description="Helical" evidence="7">
    <location>
        <begin position="52"/>
        <end position="70"/>
    </location>
</feature>
<feature type="transmembrane region" description="Helical" evidence="7">
    <location>
        <begin position="145"/>
        <end position="170"/>
    </location>
</feature>
<dbReference type="SUPFAM" id="SSF110111">
    <property type="entry name" value="Ctag/Cox11"/>
    <property type="match status" value="1"/>
</dbReference>
<keyword evidence="4 7" id="KW-1133">Transmembrane helix</keyword>
<proteinExistence type="inferred from homology"/>
<evidence type="ECO:0000256" key="1">
    <source>
        <dbReference type="ARBA" id="ARBA00004007"/>
    </source>
</evidence>
<dbReference type="EMBL" id="AFRT01001363">
    <property type="protein sequence ID" value="ELU40661.1"/>
    <property type="molecule type" value="Genomic_DNA"/>
</dbReference>
<name>L8WR96_THACA</name>
<keyword evidence="5 7" id="KW-0472">Membrane</keyword>
<dbReference type="OrthoDB" id="1704689at2759"/>
<sequence length="688" mass="77806">MCSALVSRPCDKIWLRLYMVAVNIIALLQTVVHVTQGFCSLAGHPPRRWLEVLVPRLTPVLCATTQMFFIRRCWRIFEKRWIPMIPFGALWIAAFVPGVCLVGKMGAYAYPLVSIATNELVKVSFEYIQGGVRCLNWSRLRYTVAIWIFCSFCLDLVMTSTNTPAVAYLWNTRTSGVHPVSKEYSNVFLIVWAVMWVSNFDKICPGLYEAVINTDLFTVQYGLRLRSPGQGIFESCLYYHRGHYWSVTWPPAERESIILTLALRKILLTFSNDQSMRNLVQERFNLVMSPRRPRSYPPRSHDGAAANVISVTIQQEKFTEYELNEWPFAPKSPGINLNHKRTESRSTVGNCHQHGSGVFQRIASQPPSLSNRVNRVLGCHAHICPRGGQSVMGGPIKHSRGDDNRKLIYDRPPPRAVQTSAGRLIMNAILRTRFCSARIRPSVFRPLQHPRFFSRTQVKCAPPNKPNPRDVYKARNRTLLMYTTVITAVGATYAAVPLYRAFCSATGFGGIPMTDRDSSRYSADRLVPREEAKRIKVHFNADTATALPWQFQPQQRFVNVLPGETSLAFYKAKNTSKDDIIGIATYNVTPAKVAPYFAKVECFCFEEQKLIAGEEVDMPLLFFIDRDIVDDPLMADVDDVVLSYTFFRARRNSAGHLEPDAPQQVVLESQGWGDIPHAPPKPADSTAT</sequence>
<dbReference type="HAMAP" id="MF_00155">
    <property type="entry name" value="CtaG"/>
    <property type="match status" value="1"/>
</dbReference>
<evidence type="ECO:0000256" key="7">
    <source>
        <dbReference type="SAM" id="Phobius"/>
    </source>
</evidence>
<keyword evidence="9" id="KW-1185">Reference proteome</keyword>
<comment type="function">
    <text evidence="1">Exerts its effect at some terminal stage of cytochrome c oxidase synthesis, probably by being involved in the insertion of the copper B into subunit I.</text>
</comment>
<dbReference type="FunFam" id="2.60.370.10:FF:000001">
    <property type="entry name" value="COX11 cytochrome c oxidase assembly homolog"/>
    <property type="match status" value="1"/>
</dbReference>
<evidence type="ECO:0000256" key="5">
    <source>
        <dbReference type="ARBA" id="ARBA00023136"/>
    </source>
</evidence>
<keyword evidence="3 7" id="KW-0812">Transmembrane</keyword>
<evidence type="ECO:0000256" key="2">
    <source>
        <dbReference type="ARBA" id="ARBA00004243"/>
    </source>
</evidence>
<comment type="subcellular location">
    <subcellularLocation>
        <location evidence="2">Mitochondrion inner membrane</location>
        <topology evidence="2">Single-pass membrane protein</topology>
        <orientation evidence="2">Intermembrane side</orientation>
    </subcellularLocation>
</comment>
<dbReference type="PANTHER" id="PTHR21320">
    <property type="entry name" value="CYTOCHROME C OXIDASE ASSEMBLY PROTEIN COX11-RELATED"/>
    <property type="match status" value="1"/>
</dbReference>
<dbReference type="STRING" id="983506.L8WR96"/>
<dbReference type="Pfam" id="PF04442">
    <property type="entry name" value="CtaG_Cox11"/>
    <property type="match status" value="1"/>
</dbReference>
<organism evidence="8 9">
    <name type="scientific">Thanatephorus cucumeris (strain AG1-IA)</name>
    <name type="common">Rice sheath blight fungus</name>
    <name type="synonym">Rhizoctonia solani</name>
    <dbReference type="NCBI Taxonomy" id="983506"/>
    <lineage>
        <taxon>Eukaryota</taxon>
        <taxon>Fungi</taxon>
        <taxon>Dikarya</taxon>
        <taxon>Basidiomycota</taxon>
        <taxon>Agaricomycotina</taxon>
        <taxon>Agaricomycetes</taxon>
        <taxon>Cantharellales</taxon>
        <taxon>Ceratobasidiaceae</taxon>
        <taxon>Rhizoctonia</taxon>
        <taxon>Rhizoctonia solani AG-1</taxon>
    </lineage>
</organism>
<dbReference type="AlphaFoldDB" id="L8WR96"/>
<dbReference type="GO" id="GO:0005743">
    <property type="term" value="C:mitochondrial inner membrane"/>
    <property type="evidence" value="ECO:0007669"/>
    <property type="project" value="UniProtKB-SubCell"/>
</dbReference>
<accession>L8WR96</accession>
<evidence type="ECO:0000313" key="9">
    <source>
        <dbReference type="Proteomes" id="UP000011668"/>
    </source>
</evidence>
<dbReference type="InterPro" id="IPR023471">
    <property type="entry name" value="CtaG/Cox11_dom_sf"/>
</dbReference>
<feature type="region of interest" description="Disordered" evidence="6">
    <location>
        <begin position="668"/>
        <end position="688"/>
    </location>
</feature>
<dbReference type="GO" id="GO:0005507">
    <property type="term" value="F:copper ion binding"/>
    <property type="evidence" value="ECO:0007669"/>
    <property type="project" value="InterPro"/>
</dbReference>
<dbReference type="InterPro" id="IPR007533">
    <property type="entry name" value="Cyt_c_oxidase_assmbl_CtaG"/>
</dbReference>
<evidence type="ECO:0000256" key="3">
    <source>
        <dbReference type="ARBA" id="ARBA00022692"/>
    </source>
</evidence>
<evidence type="ECO:0000256" key="4">
    <source>
        <dbReference type="ARBA" id="ARBA00022989"/>
    </source>
</evidence>
<protein>
    <submittedName>
        <fullName evidence="8">Cytochrome oxidase assembly factor</fullName>
    </submittedName>
</protein>